<evidence type="ECO:0000256" key="1">
    <source>
        <dbReference type="ARBA" id="ARBA00009254"/>
    </source>
</evidence>
<dbReference type="GO" id="GO:1990904">
    <property type="term" value="C:ribonucleoprotein complex"/>
    <property type="evidence" value="ECO:0007669"/>
    <property type="project" value="UniProtKB-KW"/>
</dbReference>
<keyword evidence="2 5" id="KW-0689">Ribosomal protein</keyword>
<protein>
    <recommendedName>
        <fullName evidence="4 5">Large ribosomal subunit protein uL29</fullName>
    </recommendedName>
</protein>
<evidence type="ECO:0000256" key="4">
    <source>
        <dbReference type="ARBA" id="ARBA00035204"/>
    </source>
</evidence>
<evidence type="ECO:0000313" key="7">
    <source>
        <dbReference type="Proteomes" id="UP000176576"/>
    </source>
</evidence>
<dbReference type="CDD" id="cd00427">
    <property type="entry name" value="Ribosomal_L29_HIP"/>
    <property type="match status" value="1"/>
</dbReference>
<dbReference type="InterPro" id="IPR036049">
    <property type="entry name" value="Ribosomal_uL29_sf"/>
</dbReference>
<dbReference type="SUPFAM" id="SSF46561">
    <property type="entry name" value="Ribosomal protein L29 (L29p)"/>
    <property type="match status" value="1"/>
</dbReference>
<proteinExistence type="inferred from homology"/>
<dbReference type="EMBL" id="MHNN01000018">
    <property type="protein sequence ID" value="OGZ45921.1"/>
    <property type="molecule type" value="Genomic_DNA"/>
</dbReference>
<name>A0A1G2G7N7_9BACT</name>
<dbReference type="Proteomes" id="UP000176576">
    <property type="component" value="Unassembled WGS sequence"/>
</dbReference>
<dbReference type="GO" id="GO:0006412">
    <property type="term" value="P:translation"/>
    <property type="evidence" value="ECO:0007669"/>
    <property type="project" value="UniProtKB-UniRule"/>
</dbReference>
<dbReference type="GO" id="GO:0005840">
    <property type="term" value="C:ribosome"/>
    <property type="evidence" value="ECO:0007669"/>
    <property type="project" value="UniProtKB-KW"/>
</dbReference>
<evidence type="ECO:0000256" key="5">
    <source>
        <dbReference type="HAMAP-Rule" id="MF_00374"/>
    </source>
</evidence>
<evidence type="ECO:0000256" key="2">
    <source>
        <dbReference type="ARBA" id="ARBA00022980"/>
    </source>
</evidence>
<dbReference type="InterPro" id="IPR001854">
    <property type="entry name" value="Ribosomal_uL29"/>
</dbReference>
<dbReference type="GO" id="GO:0003735">
    <property type="term" value="F:structural constituent of ribosome"/>
    <property type="evidence" value="ECO:0007669"/>
    <property type="project" value="InterPro"/>
</dbReference>
<accession>A0A1G2G7N7</accession>
<gene>
    <name evidence="5" type="primary">rpmC</name>
    <name evidence="6" type="ORF">A3J54_02855</name>
</gene>
<dbReference type="STRING" id="1802117.A3J54_02855"/>
<keyword evidence="3 5" id="KW-0687">Ribonucleoprotein</keyword>
<reference evidence="6 7" key="1">
    <citation type="journal article" date="2016" name="Nat. Commun.">
        <title>Thousands of microbial genomes shed light on interconnected biogeochemical processes in an aquifer system.</title>
        <authorList>
            <person name="Anantharaman K."/>
            <person name="Brown C.T."/>
            <person name="Hug L.A."/>
            <person name="Sharon I."/>
            <person name="Castelle C.J."/>
            <person name="Probst A.J."/>
            <person name="Thomas B.C."/>
            <person name="Singh A."/>
            <person name="Wilkins M.J."/>
            <person name="Karaoz U."/>
            <person name="Brodie E.L."/>
            <person name="Williams K.H."/>
            <person name="Hubbard S.S."/>
            <person name="Banfield J.F."/>
        </authorList>
    </citation>
    <scope>NUCLEOTIDE SEQUENCE [LARGE SCALE GENOMIC DNA]</scope>
</reference>
<dbReference type="AlphaFoldDB" id="A0A1G2G7N7"/>
<organism evidence="6 7">
    <name type="scientific">Candidatus Ryanbacteria bacterium RIFCSPHIGHO2_02_FULL_45_13b</name>
    <dbReference type="NCBI Taxonomy" id="1802117"/>
    <lineage>
        <taxon>Bacteria</taxon>
        <taxon>Candidatus Ryaniibacteriota</taxon>
    </lineage>
</organism>
<dbReference type="Pfam" id="PF00831">
    <property type="entry name" value="Ribosomal_L29"/>
    <property type="match status" value="1"/>
</dbReference>
<dbReference type="HAMAP" id="MF_00374">
    <property type="entry name" value="Ribosomal_uL29"/>
    <property type="match status" value="1"/>
</dbReference>
<comment type="caution">
    <text evidence="6">The sequence shown here is derived from an EMBL/GenBank/DDBJ whole genome shotgun (WGS) entry which is preliminary data.</text>
</comment>
<comment type="similarity">
    <text evidence="1 5">Belongs to the universal ribosomal protein uL29 family.</text>
</comment>
<dbReference type="Gene3D" id="1.10.287.310">
    <property type="match status" value="1"/>
</dbReference>
<sequence length="64" mass="7487">MNTRDLKEKTTEDLLQMIPAVERQLSDVRFNLAAGRVKNVKEARLLRRTIARVKTIVRERVTHT</sequence>
<evidence type="ECO:0000256" key="3">
    <source>
        <dbReference type="ARBA" id="ARBA00023274"/>
    </source>
</evidence>
<evidence type="ECO:0000313" key="6">
    <source>
        <dbReference type="EMBL" id="OGZ45921.1"/>
    </source>
</evidence>
<dbReference type="NCBIfam" id="TIGR00012">
    <property type="entry name" value="L29"/>
    <property type="match status" value="1"/>
</dbReference>